<keyword evidence="2" id="KW-0479">Metal-binding</keyword>
<comment type="caution">
    <text evidence="6">The sequence shown here is derived from an EMBL/GenBank/DDBJ whole genome shotgun (WGS) entry which is preliminary data.</text>
</comment>
<evidence type="ECO:0000256" key="4">
    <source>
        <dbReference type="ARBA" id="ARBA00023239"/>
    </source>
</evidence>
<dbReference type="AlphaFoldDB" id="A0A923S2X4"/>
<comment type="similarity">
    <text evidence="1">Belongs to the Gfa family.</text>
</comment>
<evidence type="ECO:0000313" key="6">
    <source>
        <dbReference type="EMBL" id="MBC5765845.1"/>
    </source>
</evidence>
<protein>
    <submittedName>
        <fullName evidence="6">GFA family protein</fullName>
    </submittedName>
</protein>
<proteinExistence type="inferred from homology"/>
<gene>
    <name evidence="6" type="ORF">H8R02_15355</name>
</gene>
<dbReference type="SUPFAM" id="SSF51316">
    <property type="entry name" value="Mss4-like"/>
    <property type="match status" value="1"/>
</dbReference>
<evidence type="ECO:0000259" key="5">
    <source>
        <dbReference type="PROSITE" id="PS51891"/>
    </source>
</evidence>
<evidence type="ECO:0000256" key="2">
    <source>
        <dbReference type="ARBA" id="ARBA00022723"/>
    </source>
</evidence>
<dbReference type="GO" id="GO:0016846">
    <property type="term" value="F:carbon-sulfur lyase activity"/>
    <property type="evidence" value="ECO:0007669"/>
    <property type="project" value="InterPro"/>
</dbReference>
<dbReference type="GO" id="GO:0046872">
    <property type="term" value="F:metal ion binding"/>
    <property type="evidence" value="ECO:0007669"/>
    <property type="project" value="UniProtKB-KW"/>
</dbReference>
<evidence type="ECO:0000313" key="7">
    <source>
        <dbReference type="Proteomes" id="UP000596827"/>
    </source>
</evidence>
<reference evidence="6" key="1">
    <citation type="submission" date="2020-08" db="EMBL/GenBank/DDBJ databases">
        <title>Ramlibacter sp. GTP1 16S ribosomal RNA gene genome sequencing and assembly.</title>
        <authorList>
            <person name="Kang M."/>
        </authorList>
    </citation>
    <scope>NUCLEOTIDE SEQUENCE</scope>
    <source>
        <strain evidence="6">GTP1</strain>
    </source>
</reference>
<dbReference type="InterPro" id="IPR011057">
    <property type="entry name" value="Mss4-like_sf"/>
</dbReference>
<evidence type="ECO:0000256" key="1">
    <source>
        <dbReference type="ARBA" id="ARBA00005495"/>
    </source>
</evidence>
<keyword evidence="3" id="KW-0862">Zinc</keyword>
<dbReference type="InterPro" id="IPR006913">
    <property type="entry name" value="CENP-V/GFA"/>
</dbReference>
<accession>A0A923S2X4</accession>
<dbReference type="PANTHER" id="PTHR33337:SF40">
    <property type="entry name" value="CENP-V_GFA DOMAIN-CONTAINING PROTEIN-RELATED"/>
    <property type="match status" value="1"/>
</dbReference>
<dbReference type="PANTHER" id="PTHR33337">
    <property type="entry name" value="GFA DOMAIN-CONTAINING PROTEIN"/>
    <property type="match status" value="1"/>
</dbReference>
<dbReference type="Gene3D" id="3.90.1590.10">
    <property type="entry name" value="glutathione-dependent formaldehyde- activating enzyme (gfa)"/>
    <property type="match status" value="1"/>
</dbReference>
<keyword evidence="4" id="KW-0456">Lyase</keyword>
<sequence>MGEKHLGGCICGAVRYQVTGDPVMGTVCHCRFCQKRLASAFAVLASFNEEAVEFQQGETQEVEHRSDESGRWLRMRFCPKCGTTVSHTSQRRPGWVTIAAGTFDDPSWFAVTRHIWVRSKLPWVSIPEGAEAYEQAYLPPAS</sequence>
<feature type="domain" description="CENP-V/GFA" evidence="5">
    <location>
        <begin position="5"/>
        <end position="134"/>
    </location>
</feature>
<dbReference type="Proteomes" id="UP000596827">
    <property type="component" value="Unassembled WGS sequence"/>
</dbReference>
<dbReference type="Pfam" id="PF04828">
    <property type="entry name" value="GFA"/>
    <property type="match status" value="1"/>
</dbReference>
<evidence type="ECO:0000256" key="3">
    <source>
        <dbReference type="ARBA" id="ARBA00022833"/>
    </source>
</evidence>
<dbReference type="PROSITE" id="PS51891">
    <property type="entry name" value="CENP_V_GFA"/>
    <property type="match status" value="1"/>
</dbReference>
<dbReference type="EMBL" id="JACORU010000005">
    <property type="protein sequence ID" value="MBC5765845.1"/>
    <property type="molecule type" value="Genomic_DNA"/>
</dbReference>
<organism evidence="6 7">
    <name type="scientific">Ramlibacter albus</name>
    <dbReference type="NCBI Taxonomy" id="2079448"/>
    <lineage>
        <taxon>Bacteria</taxon>
        <taxon>Pseudomonadati</taxon>
        <taxon>Pseudomonadota</taxon>
        <taxon>Betaproteobacteria</taxon>
        <taxon>Burkholderiales</taxon>
        <taxon>Comamonadaceae</taxon>
        <taxon>Ramlibacter</taxon>
    </lineage>
</organism>
<name>A0A923S2X4_9BURK</name>
<keyword evidence="7" id="KW-1185">Reference proteome</keyword>
<dbReference type="RefSeq" id="WP_187082315.1">
    <property type="nucleotide sequence ID" value="NZ_JACORU010000005.1"/>
</dbReference>